<name>A0AB39Q2G9_9ACTN</name>
<evidence type="ECO:0000313" key="2">
    <source>
        <dbReference type="EMBL" id="XDQ35603.1"/>
    </source>
</evidence>
<dbReference type="Pfam" id="PF13349">
    <property type="entry name" value="DUF4097"/>
    <property type="match status" value="1"/>
</dbReference>
<dbReference type="RefSeq" id="WP_369170143.1">
    <property type="nucleotide sequence ID" value="NZ_CP163439.1"/>
</dbReference>
<proteinExistence type="predicted"/>
<dbReference type="EMBL" id="CP163439">
    <property type="protein sequence ID" value="XDQ35603.1"/>
    <property type="molecule type" value="Genomic_DNA"/>
</dbReference>
<gene>
    <name evidence="2" type="ORF">AB5J49_20925</name>
</gene>
<accession>A0AB39Q2G9</accession>
<organism evidence="2">
    <name type="scientific">Streptomyces sp. R28</name>
    <dbReference type="NCBI Taxonomy" id="3238628"/>
    <lineage>
        <taxon>Bacteria</taxon>
        <taxon>Bacillati</taxon>
        <taxon>Actinomycetota</taxon>
        <taxon>Actinomycetes</taxon>
        <taxon>Kitasatosporales</taxon>
        <taxon>Streptomycetaceae</taxon>
        <taxon>Streptomyces</taxon>
    </lineage>
</organism>
<reference evidence="2" key="1">
    <citation type="submission" date="2024-07" db="EMBL/GenBank/DDBJ databases">
        <authorList>
            <person name="Yu S.T."/>
        </authorList>
    </citation>
    <scope>NUCLEOTIDE SEQUENCE</scope>
    <source>
        <strain evidence="2">R28</strain>
    </source>
</reference>
<sequence length="222" mass="22643">MQKFETPAPVSAVLDIPAGRIQFIAADRADTTVEVRPVDASKGRDVKAAEQIEVVYGDGVLRVEAPAAKNRILGAFGSVEVTVQLPAGSRVEAKAAAAELRVVGRLGDIDFEGAHGAVRIDEAASVRLTATGDVSVGRLGGPAEISTQQGAIHIAEAVHGTVVLTTQMGDLSIGAARGVSASLDAGTSYGRINNSLKNTDGAAAGLNIRATTAHGDITARSL</sequence>
<feature type="domain" description="DUF4097" evidence="1">
    <location>
        <begin position="26"/>
        <end position="218"/>
    </location>
</feature>
<dbReference type="AlphaFoldDB" id="A0AB39Q2G9"/>
<evidence type="ECO:0000259" key="1">
    <source>
        <dbReference type="Pfam" id="PF13349"/>
    </source>
</evidence>
<dbReference type="InterPro" id="IPR025164">
    <property type="entry name" value="Toastrack_DUF4097"/>
</dbReference>
<protein>
    <submittedName>
        <fullName evidence="2">DUF4097 family beta strand repeat-containing protein</fullName>
    </submittedName>
</protein>